<evidence type="ECO:0008006" key="3">
    <source>
        <dbReference type="Google" id="ProtNLM"/>
    </source>
</evidence>
<dbReference type="Gene3D" id="1.10.238.160">
    <property type="match status" value="1"/>
</dbReference>
<dbReference type="EMBL" id="BAAAES010000009">
    <property type="protein sequence ID" value="GAA0672484.1"/>
    <property type="molecule type" value="Genomic_DNA"/>
</dbReference>
<keyword evidence="2" id="KW-1185">Reference proteome</keyword>
<dbReference type="InterPro" id="IPR010260">
    <property type="entry name" value="AlpA"/>
</dbReference>
<sequence>MKTASQRRQEGQPSAGGRFLRISDVVATVGLSRATIYRMIASGDFPKQVRLTAQCSGWWQASVDEWTRAKLLAAQDAA</sequence>
<comment type="caution">
    <text evidence="1">The sequence shown here is derived from an EMBL/GenBank/DDBJ whole genome shotgun (WGS) entry which is preliminary data.</text>
</comment>
<evidence type="ECO:0000313" key="2">
    <source>
        <dbReference type="Proteomes" id="UP001500238"/>
    </source>
</evidence>
<accession>A0ABP3T687</accession>
<dbReference type="InterPro" id="IPR052931">
    <property type="entry name" value="Prophage_regulatory_activator"/>
</dbReference>
<dbReference type="PANTHER" id="PTHR36154:SF1">
    <property type="entry name" value="DNA-BINDING TRANSCRIPTIONAL ACTIVATOR ALPA"/>
    <property type="match status" value="1"/>
</dbReference>
<gene>
    <name evidence="1" type="ORF">GCM10009102_24710</name>
</gene>
<reference evidence="2" key="1">
    <citation type="journal article" date="2019" name="Int. J. Syst. Evol. Microbiol.">
        <title>The Global Catalogue of Microorganisms (GCM) 10K type strain sequencing project: providing services to taxonomists for standard genome sequencing and annotation.</title>
        <authorList>
            <consortium name="The Broad Institute Genomics Platform"/>
            <consortium name="The Broad Institute Genome Sequencing Center for Infectious Disease"/>
            <person name="Wu L."/>
            <person name="Ma J."/>
        </authorList>
    </citation>
    <scope>NUCLEOTIDE SEQUENCE [LARGE SCALE GENOMIC DNA]</scope>
    <source>
        <strain evidence="2">JCM 14603</strain>
    </source>
</reference>
<dbReference type="Proteomes" id="UP001500238">
    <property type="component" value="Unassembled WGS sequence"/>
</dbReference>
<organism evidence="1 2">
    <name type="scientific">Sphingomonas insulae</name>
    <dbReference type="NCBI Taxonomy" id="424800"/>
    <lineage>
        <taxon>Bacteria</taxon>
        <taxon>Pseudomonadati</taxon>
        <taxon>Pseudomonadota</taxon>
        <taxon>Alphaproteobacteria</taxon>
        <taxon>Sphingomonadales</taxon>
        <taxon>Sphingomonadaceae</taxon>
        <taxon>Sphingomonas</taxon>
    </lineage>
</organism>
<name>A0ABP3T687_9SPHN</name>
<dbReference type="Pfam" id="PF05930">
    <property type="entry name" value="Phage_AlpA"/>
    <property type="match status" value="1"/>
</dbReference>
<proteinExistence type="predicted"/>
<protein>
    <recommendedName>
        <fullName evidence="3">AlpA family transcriptional regulator</fullName>
    </recommendedName>
</protein>
<evidence type="ECO:0000313" key="1">
    <source>
        <dbReference type="EMBL" id="GAA0672484.1"/>
    </source>
</evidence>
<dbReference type="RefSeq" id="WP_163958420.1">
    <property type="nucleotide sequence ID" value="NZ_BAAAES010000009.1"/>
</dbReference>
<dbReference type="PANTHER" id="PTHR36154">
    <property type="entry name" value="DNA-BINDING TRANSCRIPTIONAL ACTIVATOR ALPA"/>
    <property type="match status" value="1"/>
</dbReference>